<sequence length="85" mass="9019">MSQSIGSVAVYPYRAADTGRWEWVLAEDLVWEVRGPGVLSWQTLSARSVIARAARAGAALLAPRDAAVAAGLTRRTALAAGLREI</sequence>
<reference evidence="1 2" key="1">
    <citation type="submission" date="2016-10" db="EMBL/GenBank/DDBJ databases">
        <authorList>
            <person name="de Groot N.N."/>
        </authorList>
    </citation>
    <scope>NUCLEOTIDE SEQUENCE [LARGE SCALE GENOMIC DNA]</scope>
    <source>
        <strain evidence="1 2">IPL20</strain>
    </source>
</reference>
<accession>A0A1I7NCH3</accession>
<organism evidence="1 2">
    <name type="scientific">Devosia crocina</name>
    <dbReference type="NCBI Taxonomy" id="429728"/>
    <lineage>
        <taxon>Bacteria</taxon>
        <taxon>Pseudomonadati</taxon>
        <taxon>Pseudomonadota</taxon>
        <taxon>Alphaproteobacteria</taxon>
        <taxon>Hyphomicrobiales</taxon>
        <taxon>Devosiaceae</taxon>
        <taxon>Devosia</taxon>
    </lineage>
</organism>
<gene>
    <name evidence="1" type="ORF">SAMN05216456_1584</name>
</gene>
<dbReference type="EMBL" id="FPCK01000001">
    <property type="protein sequence ID" value="SFV32246.1"/>
    <property type="molecule type" value="Genomic_DNA"/>
</dbReference>
<evidence type="ECO:0000313" key="2">
    <source>
        <dbReference type="Proteomes" id="UP000199074"/>
    </source>
</evidence>
<dbReference type="RefSeq" id="WP_092423058.1">
    <property type="nucleotide sequence ID" value="NZ_FPCK01000001.1"/>
</dbReference>
<dbReference type="STRING" id="429728.SAMN05216456_1584"/>
<evidence type="ECO:0000313" key="1">
    <source>
        <dbReference type="EMBL" id="SFV32246.1"/>
    </source>
</evidence>
<proteinExistence type="predicted"/>
<dbReference type="AlphaFoldDB" id="A0A1I7NCH3"/>
<protein>
    <submittedName>
        <fullName evidence="1">Uncharacterized protein</fullName>
    </submittedName>
</protein>
<name>A0A1I7NCH3_9HYPH</name>
<dbReference type="Proteomes" id="UP000199074">
    <property type="component" value="Unassembled WGS sequence"/>
</dbReference>
<keyword evidence="2" id="KW-1185">Reference proteome</keyword>